<keyword evidence="3" id="KW-1185">Reference proteome</keyword>
<accession>A0A6C0GQL0</accession>
<keyword evidence="1" id="KW-0472">Membrane</keyword>
<dbReference type="EMBL" id="CP048222">
    <property type="protein sequence ID" value="QHT70365.1"/>
    <property type="molecule type" value="Genomic_DNA"/>
</dbReference>
<evidence type="ECO:0000313" key="3">
    <source>
        <dbReference type="Proteomes" id="UP000480178"/>
    </source>
</evidence>
<dbReference type="RefSeq" id="WP_162446344.1">
    <property type="nucleotide sequence ID" value="NZ_CP048222.1"/>
</dbReference>
<feature type="transmembrane region" description="Helical" evidence="1">
    <location>
        <begin position="7"/>
        <end position="25"/>
    </location>
</feature>
<dbReference type="AlphaFoldDB" id="A0A6C0GQL0"/>
<proteinExistence type="predicted"/>
<sequence length="213" mass="24347">MNRRTLIRVGIINLIVGVLIVSPFLPGPSFLSTPINFISSSIQFLSIPALVVSLFGLVGTIMEVKKVSRDKTYKIGARPLLMLTLPIFSFLTVIWLSDFARTYSRETAIGRATPLIIAVEKYNRDKGYYPVSLDQLKKESYLKFIPSPWIMGVAQYQYQPTGDSYRVSFSQNVIMGFNFEIVTYDKNDSHKAEGELETLYVTNTKHWKYYIYD</sequence>
<organism evidence="2 3">
    <name type="scientific">Rhodocytophaga rosea</name>
    <dbReference type="NCBI Taxonomy" id="2704465"/>
    <lineage>
        <taxon>Bacteria</taxon>
        <taxon>Pseudomonadati</taxon>
        <taxon>Bacteroidota</taxon>
        <taxon>Cytophagia</taxon>
        <taxon>Cytophagales</taxon>
        <taxon>Rhodocytophagaceae</taxon>
        <taxon>Rhodocytophaga</taxon>
    </lineage>
</organism>
<feature type="transmembrane region" description="Helical" evidence="1">
    <location>
        <begin position="80"/>
        <end position="97"/>
    </location>
</feature>
<feature type="transmembrane region" description="Helical" evidence="1">
    <location>
        <begin position="37"/>
        <end position="59"/>
    </location>
</feature>
<dbReference type="KEGG" id="rhoz:GXP67_28770"/>
<reference evidence="2 3" key="1">
    <citation type="submission" date="2020-01" db="EMBL/GenBank/DDBJ databases">
        <authorList>
            <person name="Kim M.K."/>
        </authorList>
    </citation>
    <scope>NUCLEOTIDE SEQUENCE [LARGE SCALE GENOMIC DNA]</scope>
    <source>
        <strain evidence="2 3">172606-1</strain>
    </source>
</reference>
<keyword evidence="1" id="KW-1133">Transmembrane helix</keyword>
<evidence type="ECO:0000313" key="2">
    <source>
        <dbReference type="EMBL" id="QHT70365.1"/>
    </source>
</evidence>
<dbReference type="Proteomes" id="UP000480178">
    <property type="component" value="Chromosome"/>
</dbReference>
<keyword evidence="1" id="KW-0812">Transmembrane</keyword>
<evidence type="ECO:0000256" key="1">
    <source>
        <dbReference type="SAM" id="Phobius"/>
    </source>
</evidence>
<name>A0A6C0GQL0_9BACT</name>
<gene>
    <name evidence="2" type="ORF">GXP67_28770</name>
</gene>
<protein>
    <submittedName>
        <fullName evidence="2">Uncharacterized protein</fullName>
    </submittedName>
</protein>